<organism evidence="1">
    <name type="scientific">Siphoviridae sp. ctGiO6</name>
    <dbReference type="NCBI Taxonomy" id="2825415"/>
    <lineage>
        <taxon>Viruses</taxon>
        <taxon>Duplodnaviria</taxon>
        <taxon>Heunggongvirae</taxon>
        <taxon>Uroviricota</taxon>
        <taxon>Caudoviricetes</taxon>
    </lineage>
</organism>
<sequence length="45" mass="5336">MIRNIREPSTGSLQKKQYFFIEKVTEMVIIYISGGDKYCKQLYTD</sequence>
<reference evidence="1" key="1">
    <citation type="journal article" date="2021" name="Proc. Natl. Acad. Sci. U.S.A.">
        <title>A Catalog of Tens of Thousands of Viruses from Human Metagenomes Reveals Hidden Associations with Chronic Diseases.</title>
        <authorList>
            <person name="Tisza M.J."/>
            <person name="Buck C.B."/>
        </authorList>
    </citation>
    <scope>NUCLEOTIDE SEQUENCE</scope>
    <source>
        <strain evidence="1">CtGiO6</strain>
    </source>
</reference>
<evidence type="ECO:0000313" key="1">
    <source>
        <dbReference type="EMBL" id="DAE02721.1"/>
    </source>
</evidence>
<name>A0A8S5P8I7_9CAUD</name>
<protein>
    <submittedName>
        <fullName evidence="1">Uncharacterized protein</fullName>
    </submittedName>
</protein>
<dbReference type="EMBL" id="BK015350">
    <property type="protein sequence ID" value="DAE02721.1"/>
    <property type="molecule type" value="Genomic_DNA"/>
</dbReference>
<accession>A0A8S5P8I7</accession>
<proteinExistence type="predicted"/>